<sequence>MIRYLTDFGLEHALQLTKYFVPFSSRSHMLLNGNTLANLEIYRNQTNYAERGSLFWILDHTSTSFGRRLLRRWVGKPLVDVSQLNERVNAVEEILGSDSPLLQKARELMKQLPDLEKGLCRIHYGKSSSSELLQILMALHKIADAFPRGLESDRFASPLLNSIFAFLPTVREDVTRYIDAVNPKAAETEDRFNLFRDDEKYPHIKEHKDEIADVERELEDHLEEVRKLFKKQSLTYVNVAQVEYLIEIRNTETAKVPKNWVKISGYHKTSIPFPHPNRDEEAPRTRPAQGASPNGLRSRVLQFPRVRYTAGPFTNYILPWHTILHHHYNPNPPVSSSEISEQYELFRDLVQQLAVLDCLFSLAAVACQPGYVKPEFVDDRTQIKVVAGRHPMVEQMLSSFVPNDVDFDVGGLRVRVPHGVGTDNGLRSLGGIF</sequence>
<dbReference type="InterPro" id="IPR007696">
    <property type="entry name" value="DNA_mismatch_repair_MutS_core"/>
</dbReference>
<evidence type="ECO:0000256" key="1">
    <source>
        <dbReference type="ARBA" id="ARBA00023204"/>
    </source>
</evidence>
<dbReference type="InterPro" id="IPR045076">
    <property type="entry name" value="MutS"/>
</dbReference>
<keyword evidence="2" id="KW-0175">Coiled coil</keyword>
<dbReference type="SUPFAM" id="SSF48334">
    <property type="entry name" value="DNA repair protein MutS, domain III"/>
    <property type="match status" value="1"/>
</dbReference>
<dbReference type="GO" id="GO:0006312">
    <property type="term" value="P:mitotic recombination"/>
    <property type="evidence" value="ECO:0007669"/>
    <property type="project" value="TreeGrafter"/>
</dbReference>
<dbReference type="SMART" id="SM00533">
    <property type="entry name" value="MUTSd"/>
    <property type="match status" value="1"/>
</dbReference>
<feature type="coiled-coil region" evidence="2">
    <location>
        <begin position="204"/>
        <end position="231"/>
    </location>
</feature>
<evidence type="ECO:0000259" key="4">
    <source>
        <dbReference type="SMART" id="SM00533"/>
    </source>
</evidence>
<dbReference type="GO" id="GO:0006298">
    <property type="term" value="P:mismatch repair"/>
    <property type="evidence" value="ECO:0007669"/>
    <property type="project" value="InterPro"/>
</dbReference>
<keyword evidence="1" id="KW-0234">DNA repair</keyword>
<dbReference type="GO" id="GO:0140664">
    <property type="term" value="F:ATP-dependent DNA damage sensor activity"/>
    <property type="evidence" value="ECO:0007669"/>
    <property type="project" value="InterPro"/>
</dbReference>
<evidence type="ECO:0000313" key="6">
    <source>
        <dbReference type="Proteomes" id="UP000274822"/>
    </source>
</evidence>
<dbReference type="GO" id="GO:0005634">
    <property type="term" value="C:nucleus"/>
    <property type="evidence" value="ECO:0007669"/>
    <property type="project" value="TreeGrafter"/>
</dbReference>
<feature type="region of interest" description="Disordered" evidence="3">
    <location>
        <begin position="272"/>
        <end position="295"/>
    </location>
</feature>
<dbReference type="InterPro" id="IPR027417">
    <property type="entry name" value="P-loop_NTPase"/>
</dbReference>
<gene>
    <name evidence="5" type="ORF">BC938DRAFT_480767</name>
</gene>
<proteinExistence type="predicted"/>
<dbReference type="GO" id="GO:0030983">
    <property type="term" value="F:mismatched DNA binding"/>
    <property type="evidence" value="ECO:0007669"/>
    <property type="project" value="InterPro"/>
</dbReference>
<evidence type="ECO:0000313" key="5">
    <source>
        <dbReference type="EMBL" id="RUS29347.1"/>
    </source>
</evidence>
<accession>A0A433QHR2</accession>
<dbReference type="AlphaFoldDB" id="A0A433QHR2"/>
<feature type="domain" description="DNA mismatch repair protein MutS core" evidence="4">
    <location>
        <begin position="49"/>
        <end position="396"/>
    </location>
</feature>
<dbReference type="Gene3D" id="3.40.50.300">
    <property type="entry name" value="P-loop containing nucleotide triphosphate hydrolases"/>
    <property type="match status" value="1"/>
</dbReference>
<organism evidence="5 6">
    <name type="scientific">Jimgerdemannia flammicorona</name>
    <dbReference type="NCBI Taxonomy" id="994334"/>
    <lineage>
        <taxon>Eukaryota</taxon>
        <taxon>Fungi</taxon>
        <taxon>Fungi incertae sedis</taxon>
        <taxon>Mucoromycota</taxon>
        <taxon>Mucoromycotina</taxon>
        <taxon>Endogonomycetes</taxon>
        <taxon>Endogonales</taxon>
        <taxon>Endogonaceae</taxon>
        <taxon>Jimgerdemannia</taxon>
    </lineage>
</organism>
<dbReference type="GO" id="GO:0005524">
    <property type="term" value="F:ATP binding"/>
    <property type="evidence" value="ECO:0007669"/>
    <property type="project" value="InterPro"/>
</dbReference>
<dbReference type="Pfam" id="PF05192">
    <property type="entry name" value="MutS_III"/>
    <property type="match status" value="1"/>
</dbReference>
<keyword evidence="1" id="KW-0227">DNA damage</keyword>
<keyword evidence="6" id="KW-1185">Reference proteome</keyword>
<reference evidence="5 6" key="1">
    <citation type="journal article" date="2018" name="New Phytol.">
        <title>Phylogenomics of Endogonaceae and evolution of mycorrhizas within Mucoromycota.</title>
        <authorList>
            <person name="Chang Y."/>
            <person name="Desiro A."/>
            <person name="Na H."/>
            <person name="Sandor L."/>
            <person name="Lipzen A."/>
            <person name="Clum A."/>
            <person name="Barry K."/>
            <person name="Grigoriev I.V."/>
            <person name="Martin F.M."/>
            <person name="Stajich J.E."/>
            <person name="Smith M.E."/>
            <person name="Bonito G."/>
            <person name="Spatafora J.W."/>
        </authorList>
    </citation>
    <scope>NUCLEOTIDE SEQUENCE [LARGE SCALE GENOMIC DNA]</scope>
    <source>
        <strain evidence="5 6">AD002</strain>
    </source>
</reference>
<comment type="caution">
    <text evidence="5">The sequence shown here is derived from an EMBL/GenBank/DDBJ whole genome shotgun (WGS) entry which is preliminary data.</text>
</comment>
<dbReference type="Gene3D" id="1.10.1420.10">
    <property type="match status" value="2"/>
</dbReference>
<name>A0A433QHR2_9FUNG</name>
<protein>
    <submittedName>
        <fullName evidence="5">DNA mismatch repair protein MutS</fullName>
    </submittedName>
</protein>
<dbReference type="Proteomes" id="UP000274822">
    <property type="component" value="Unassembled WGS sequence"/>
</dbReference>
<dbReference type="PANTHER" id="PTHR11361:SF122">
    <property type="entry name" value="DNA MISMATCH REPAIR PROTEIN MSH3"/>
    <property type="match status" value="1"/>
</dbReference>
<evidence type="ECO:0000256" key="2">
    <source>
        <dbReference type="SAM" id="Coils"/>
    </source>
</evidence>
<dbReference type="PANTHER" id="PTHR11361">
    <property type="entry name" value="DNA MISMATCH REPAIR PROTEIN MUTS FAMILY MEMBER"/>
    <property type="match status" value="1"/>
</dbReference>
<evidence type="ECO:0000256" key="3">
    <source>
        <dbReference type="SAM" id="MobiDB-lite"/>
    </source>
</evidence>
<dbReference type="EMBL" id="RBNJ01005273">
    <property type="protein sequence ID" value="RUS29347.1"/>
    <property type="molecule type" value="Genomic_DNA"/>
</dbReference>
<dbReference type="InterPro" id="IPR036187">
    <property type="entry name" value="DNA_mismatch_repair_MutS_sf"/>
</dbReference>